<dbReference type="Pfam" id="PF01833">
    <property type="entry name" value="TIG"/>
    <property type="match status" value="1"/>
</dbReference>
<keyword evidence="5" id="KW-1185">Reference proteome</keyword>
<dbReference type="PRINTS" id="PR00011">
    <property type="entry name" value="EGFLAMININ"/>
</dbReference>
<dbReference type="eggNOG" id="KOG4659">
    <property type="taxonomic scope" value="Eukaryota"/>
</dbReference>
<comment type="caution">
    <text evidence="4">The sequence shown here is derived from an EMBL/GenBank/DDBJ whole genome shotgun (WGS) entry which is preliminary data.</text>
</comment>
<dbReference type="KEGG" id="ddi:DDB_G0291474"/>
<evidence type="ECO:0000259" key="3">
    <source>
        <dbReference type="PROSITE" id="PS50026"/>
    </source>
</evidence>
<dbReference type="PROSITE" id="PS50026">
    <property type="entry name" value="EGF_3"/>
    <property type="match status" value="2"/>
</dbReference>
<dbReference type="InterPro" id="IPR014756">
    <property type="entry name" value="Ig_E-set"/>
</dbReference>
<dbReference type="HOGENOM" id="CLU_003793_0_0_1"/>
<dbReference type="InterPro" id="IPR053331">
    <property type="entry name" value="EGF-like_comC"/>
</dbReference>
<proteinExistence type="predicted"/>
<gene>
    <name evidence="4" type="ORF">DDB_G0291474</name>
</gene>
<dbReference type="SUPFAM" id="SSF81296">
    <property type="entry name" value="E set domains"/>
    <property type="match status" value="1"/>
</dbReference>
<dbReference type="Pfam" id="PF00053">
    <property type="entry name" value="EGF_laminin"/>
    <property type="match status" value="2"/>
</dbReference>
<feature type="disulfide bond" evidence="1">
    <location>
        <begin position="661"/>
        <end position="671"/>
    </location>
</feature>
<evidence type="ECO:0000256" key="1">
    <source>
        <dbReference type="PROSITE-ProRule" id="PRU00076"/>
    </source>
</evidence>
<evidence type="ECO:0000313" key="5">
    <source>
        <dbReference type="Proteomes" id="UP000002195"/>
    </source>
</evidence>
<feature type="domain" description="EGF-like" evidence="3">
    <location>
        <begin position="657"/>
        <end position="690"/>
    </location>
</feature>
<sequence>MNKKNNNFKYLFLIIINLFLKTASAATKNGLDVNQYNCMVDLFTSNQILNQVNLANLNYNFCDFVKGFQCNTATYFIEKVTLNYPIGQVPIPLITTSFACIPTMTQLVINNFDVGSFISTNNVKLQRLELNNCTKLYPLPVLSSIIEDVYIFNNDNSHNESRVSIDFSSIINLRSFTLVDYTRNVSYTRLIGIPTTFKLSSLTTPVAEIPILTNMNLTLSIFFNNYVNRNSFINFNTFNLISSLTLSSYSPNTLIPFPFDLQNIPTGAPLTLFISHVCFEPIVSNTSDDYFADFSNLKKLILFGALCNSKQPLQKSYFPIKKLQDGPTQYFYFEGYNFHPFSFDIFSTVAVLYLTHNNLTGVIPIKKAIEQDVDLSNNQYIGRLDDSYCTSYVNVSNNVGINDIPTCFSCHWSSFMQPYFRNISFVNSNQCNSIIPNLKVETDGLIILYGKDLGFSNIDFETTPSLIWKRIPSSKGTSFSANYSSIANFGSLSTMDILYYYPNKIYTVSLSPMFPEIYKVKVVSQDTFDIYGKFFTYNITDVSIEIGDLIQPLICYVSYTSFDYISCSLENILSLLIESQPPVFETNVIPIDDNSGITIKLSSIKVSIGSLSSKVYFTNTVGVESNNSCIASCPVGQYCSLNSATCVVPDPLPTSPPPGNCKNNCSGNGVCLAASSLCVCNAGFSGEDCSGKFCSSSCSADLSPSQGLCNNVNGECECFKYYTGSKCELPNHFVSSNVPCSINGGTVLLYGWFGTNNTNVLVHIGDAKCMNVIVNSSQIQCTIEKGSIGIKSINVTQNSIVWYANNAYEYINPVKQCSIPNCNNHGTCNQNTGKCECSKPYSGYDCLAFDQANSGGTTTSPSTQPPIAIPESKPVINTTTGSAEITNEQTNYKILLKSIVELDFSNNVVFEYILDGKWSLSASKNGDSVVTNFTQTINNTTKITSSIEDLSSDKNFTFAGIDFTVKSGSVKVSVEILNWSFLNSLNTLQLRMESLVSNDGDDKNNINKCNLENDETNVSSDQNPLQFNSNLNNVKIERNAKILYGRFLNRALSDGRPTFITNQIVSNSSNSLIVGINLPHCNSECVIDPDFSVLVSSDFKSADSCSPHSEDSNRKWVLPVSIVVSVCYDLS</sequence>
<dbReference type="PROSITE" id="PS00022">
    <property type="entry name" value="EGF_1"/>
    <property type="match status" value="3"/>
</dbReference>
<dbReference type="EMBL" id="AAFI02000177">
    <property type="protein sequence ID" value="EAL61721.1"/>
    <property type="molecule type" value="Genomic_DNA"/>
</dbReference>
<dbReference type="PANTHER" id="PTHR24032">
    <property type="entry name" value="EGF-LIKE DOMAIN-CONTAINING PROTEIN-RELATED-RELATED"/>
    <property type="match status" value="1"/>
</dbReference>
<keyword evidence="1" id="KW-1015">Disulfide bond</keyword>
<dbReference type="CDD" id="cd00603">
    <property type="entry name" value="IPT_PCSR"/>
    <property type="match status" value="1"/>
</dbReference>
<dbReference type="SMART" id="SM00181">
    <property type="entry name" value="EGF"/>
    <property type="match status" value="3"/>
</dbReference>
<dbReference type="RefSeq" id="XP_635237.1">
    <property type="nucleotide sequence ID" value="XM_630145.1"/>
</dbReference>
<dbReference type="Pfam" id="PF22933">
    <property type="entry name" value="ComC_SSD"/>
    <property type="match status" value="1"/>
</dbReference>
<dbReference type="VEuPathDB" id="AmoebaDB:DDB_G0291474"/>
<accession>Q54EK3</accession>
<dbReference type="InterPro" id="IPR002049">
    <property type="entry name" value="LE_dom"/>
</dbReference>
<dbReference type="GeneID" id="8628183"/>
<dbReference type="OMA" id="AYCAHEL"/>
<dbReference type="Proteomes" id="UP000002195">
    <property type="component" value="Unassembled WGS sequence"/>
</dbReference>
<reference evidence="4 5" key="1">
    <citation type="journal article" date="2005" name="Nature">
        <title>The genome of the social amoeba Dictyostelium discoideum.</title>
        <authorList>
            <consortium name="The Dictyostelium discoideum Sequencing Consortium"/>
            <person name="Eichinger L."/>
            <person name="Pachebat J.A."/>
            <person name="Glockner G."/>
            <person name="Rajandream M.A."/>
            <person name="Sucgang R."/>
            <person name="Berriman M."/>
            <person name="Song J."/>
            <person name="Olsen R."/>
            <person name="Szafranski K."/>
            <person name="Xu Q."/>
            <person name="Tunggal B."/>
            <person name="Kummerfeld S."/>
            <person name="Madera M."/>
            <person name="Konfortov B.A."/>
            <person name="Rivero F."/>
            <person name="Bankier A.T."/>
            <person name="Lehmann R."/>
            <person name="Hamlin N."/>
            <person name="Davies R."/>
            <person name="Gaudet P."/>
            <person name="Fey P."/>
            <person name="Pilcher K."/>
            <person name="Chen G."/>
            <person name="Saunders D."/>
            <person name="Sodergren E."/>
            <person name="Davis P."/>
            <person name="Kerhornou A."/>
            <person name="Nie X."/>
            <person name="Hall N."/>
            <person name="Anjard C."/>
            <person name="Hemphill L."/>
            <person name="Bason N."/>
            <person name="Farbrother P."/>
            <person name="Desany B."/>
            <person name="Just E."/>
            <person name="Morio T."/>
            <person name="Rost R."/>
            <person name="Churcher C."/>
            <person name="Cooper J."/>
            <person name="Haydock S."/>
            <person name="van Driessche N."/>
            <person name="Cronin A."/>
            <person name="Goodhead I."/>
            <person name="Muzny D."/>
            <person name="Mourier T."/>
            <person name="Pain A."/>
            <person name="Lu M."/>
            <person name="Harper D."/>
            <person name="Lindsay R."/>
            <person name="Hauser H."/>
            <person name="James K."/>
            <person name="Quiles M."/>
            <person name="Madan Babu M."/>
            <person name="Saito T."/>
            <person name="Buchrieser C."/>
            <person name="Wardroper A."/>
            <person name="Felder M."/>
            <person name="Thangavelu M."/>
            <person name="Johnson D."/>
            <person name="Knights A."/>
            <person name="Loulseged H."/>
            <person name="Mungall K."/>
            <person name="Oliver K."/>
            <person name="Price C."/>
            <person name="Quail M.A."/>
            <person name="Urushihara H."/>
            <person name="Hernandez J."/>
            <person name="Rabbinowitsch E."/>
            <person name="Steffen D."/>
            <person name="Sanders M."/>
            <person name="Ma J."/>
            <person name="Kohara Y."/>
            <person name="Sharp S."/>
            <person name="Simmonds M."/>
            <person name="Spiegler S."/>
            <person name="Tivey A."/>
            <person name="Sugano S."/>
            <person name="White B."/>
            <person name="Walker D."/>
            <person name="Woodward J."/>
            <person name="Winckler T."/>
            <person name="Tanaka Y."/>
            <person name="Shaulsky G."/>
            <person name="Schleicher M."/>
            <person name="Weinstock G."/>
            <person name="Rosenthal A."/>
            <person name="Cox E.C."/>
            <person name="Chisholm R.L."/>
            <person name="Gibbs R."/>
            <person name="Loomis W.F."/>
            <person name="Platzer M."/>
            <person name="Kay R.R."/>
            <person name="Williams J."/>
            <person name="Dear P.H."/>
            <person name="Noegel A.A."/>
            <person name="Barrell B."/>
            <person name="Kuspa A."/>
        </authorList>
    </citation>
    <scope>NUCLEOTIDE SEQUENCE [LARGE SCALE GENOMIC DNA]</scope>
    <source>
        <strain evidence="4 5">AX4</strain>
    </source>
</reference>
<dbReference type="InterPro" id="IPR000742">
    <property type="entry name" value="EGF"/>
</dbReference>
<feature type="domain" description="EGF-like" evidence="3">
    <location>
        <begin position="813"/>
        <end position="847"/>
    </location>
</feature>
<keyword evidence="2" id="KW-0732">Signal</keyword>
<feature type="disulfide bond" evidence="1">
    <location>
        <begin position="680"/>
        <end position="689"/>
    </location>
</feature>
<keyword evidence="1" id="KW-0245">EGF-like domain</keyword>
<dbReference type="Gene3D" id="2.10.25.10">
    <property type="entry name" value="Laminin"/>
    <property type="match status" value="1"/>
</dbReference>
<feature type="disulfide bond" evidence="1">
    <location>
        <begin position="837"/>
        <end position="846"/>
    </location>
</feature>
<dbReference type="InParanoid" id="Q54EK3"/>
<protein>
    <recommendedName>
        <fullName evidence="3">EGF-like domain-containing protein</fullName>
    </recommendedName>
</protein>
<dbReference type="InterPro" id="IPR002909">
    <property type="entry name" value="IPT_dom"/>
</dbReference>
<dbReference type="PANTHER" id="PTHR24032:SF14">
    <property type="entry name" value="EGF-LIKE DOMAIN-CONTAINING PROTEIN-RELATED"/>
    <property type="match status" value="1"/>
</dbReference>
<dbReference type="AlphaFoldDB" id="Q54EK3"/>
<dbReference type="CDD" id="cd00055">
    <property type="entry name" value="EGF_Lam"/>
    <property type="match status" value="1"/>
</dbReference>
<evidence type="ECO:0000313" key="4">
    <source>
        <dbReference type="EMBL" id="EAL61721.1"/>
    </source>
</evidence>
<dbReference type="PaxDb" id="44689-DDB0183916"/>
<organism evidence="4 5">
    <name type="scientific">Dictyostelium discoideum</name>
    <name type="common">Social amoeba</name>
    <dbReference type="NCBI Taxonomy" id="44689"/>
    <lineage>
        <taxon>Eukaryota</taxon>
        <taxon>Amoebozoa</taxon>
        <taxon>Evosea</taxon>
        <taxon>Eumycetozoa</taxon>
        <taxon>Dictyostelia</taxon>
        <taxon>Dictyosteliales</taxon>
        <taxon>Dictyosteliaceae</taxon>
        <taxon>Dictyostelium</taxon>
    </lineage>
</organism>
<feature type="chain" id="PRO_5004249951" description="EGF-like domain-containing protein" evidence="2">
    <location>
        <begin position="26"/>
        <end position="1131"/>
    </location>
</feature>
<dbReference type="InterPro" id="IPR054484">
    <property type="entry name" value="ComC_SSD"/>
</dbReference>
<dbReference type="PROSITE" id="PS01186">
    <property type="entry name" value="EGF_2"/>
    <property type="match status" value="2"/>
</dbReference>
<feature type="signal peptide" evidence="2">
    <location>
        <begin position="1"/>
        <end position="25"/>
    </location>
</feature>
<evidence type="ECO:0000256" key="2">
    <source>
        <dbReference type="SAM" id="SignalP"/>
    </source>
</evidence>
<dbReference type="PhylomeDB" id="Q54EK3"/>
<name>Q54EK3_DICDI</name>
<dbReference type="dictyBase" id="DDB_G0291474"/>
<comment type="caution">
    <text evidence="1">Lacks conserved residue(s) required for the propagation of feature annotation.</text>
</comment>